<dbReference type="GO" id="GO:0019843">
    <property type="term" value="F:rRNA binding"/>
    <property type="evidence" value="ECO:0007669"/>
    <property type="project" value="UniProtKB-KW"/>
</dbReference>
<keyword evidence="2 3" id="KW-0342">GTP-binding</keyword>
<reference evidence="5 6" key="1">
    <citation type="submission" date="2017-09" db="EMBL/GenBank/DDBJ databases">
        <title>Depth-based differentiation of microbial function through sediment-hosted aquifers and enrichment of novel symbionts in the deep terrestrial subsurface.</title>
        <authorList>
            <person name="Probst A.J."/>
            <person name="Ladd B."/>
            <person name="Jarett J.K."/>
            <person name="Geller-Mcgrath D.E."/>
            <person name="Sieber C.M."/>
            <person name="Emerson J.B."/>
            <person name="Anantharaman K."/>
            <person name="Thomas B.C."/>
            <person name="Malmstrom R."/>
            <person name="Stieglmeier M."/>
            <person name="Klingl A."/>
            <person name="Woyke T."/>
            <person name="Ryan C.M."/>
            <person name="Banfield J.F."/>
        </authorList>
    </citation>
    <scope>NUCLEOTIDE SEQUENCE [LARGE SCALE GENOMIC DNA]</scope>
    <source>
        <strain evidence="5">CG17_big_fil_post_rev_8_21_14_2_50_48_46</strain>
    </source>
</reference>
<dbReference type="InterPro" id="IPR053905">
    <property type="entry name" value="EF-G-like_DII"/>
</dbReference>
<dbReference type="Gene3D" id="3.30.70.870">
    <property type="entry name" value="Elongation Factor G (Translational Gtpase), domain 3"/>
    <property type="match status" value="1"/>
</dbReference>
<dbReference type="InterPro" id="IPR027417">
    <property type="entry name" value="P-loop_NTPase"/>
</dbReference>
<dbReference type="FunFam" id="3.40.50.300:FF:000055">
    <property type="entry name" value="GTP-binding protein TypA"/>
    <property type="match status" value="1"/>
</dbReference>
<dbReference type="PANTHER" id="PTHR42908:SF8">
    <property type="entry name" value="TR-TYPE G DOMAIN-CONTAINING PROTEIN"/>
    <property type="match status" value="1"/>
</dbReference>
<comment type="caution">
    <text evidence="5">The sequence shown here is derived from an EMBL/GenBank/DDBJ whole genome shotgun (WGS) entry which is preliminary data.</text>
</comment>
<dbReference type="CDD" id="cd01891">
    <property type="entry name" value="TypA_BipA"/>
    <property type="match status" value="1"/>
</dbReference>
<dbReference type="GO" id="GO:0005525">
    <property type="term" value="F:GTP binding"/>
    <property type="evidence" value="ECO:0007669"/>
    <property type="project" value="UniProtKB-UniRule"/>
</dbReference>
<evidence type="ECO:0000256" key="3">
    <source>
        <dbReference type="HAMAP-Rule" id="MF_00849"/>
    </source>
</evidence>
<comment type="catalytic activity">
    <reaction evidence="3">
        <text>GTP + H2O = GDP + phosphate + H(+)</text>
        <dbReference type="Rhea" id="RHEA:19669"/>
        <dbReference type="ChEBI" id="CHEBI:15377"/>
        <dbReference type="ChEBI" id="CHEBI:15378"/>
        <dbReference type="ChEBI" id="CHEBI:37565"/>
        <dbReference type="ChEBI" id="CHEBI:43474"/>
        <dbReference type="ChEBI" id="CHEBI:58189"/>
    </reaction>
</comment>
<dbReference type="InterPro" id="IPR006298">
    <property type="entry name" value="BipA"/>
</dbReference>
<dbReference type="Pfam" id="PF22042">
    <property type="entry name" value="EF-G_D2"/>
    <property type="match status" value="1"/>
</dbReference>
<dbReference type="InterPro" id="IPR047043">
    <property type="entry name" value="BipA_III"/>
</dbReference>
<dbReference type="PROSITE" id="PS51722">
    <property type="entry name" value="G_TR_2"/>
    <property type="match status" value="1"/>
</dbReference>
<feature type="binding site" evidence="3">
    <location>
        <begin position="128"/>
        <end position="131"/>
    </location>
    <ligand>
        <name>GTP</name>
        <dbReference type="ChEBI" id="CHEBI:37565"/>
    </ligand>
</feature>
<dbReference type="GO" id="GO:1990904">
    <property type="term" value="C:ribonucleoprotein complex"/>
    <property type="evidence" value="ECO:0007669"/>
    <property type="project" value="TreeGrafter"/>
</dbReference>
<proteinExistence type="inferred from homology"/>
<dbReference type="SMART" id="SM00838">
    <property type="entry name" value="EFG_C"/>
    <property type="match status" value="1"/>
</dbReference>
<dbReference type="GO" id="GO:0003924">
    <property type="term" value="F:GTPase activity"/>
    <property type="evidence" value="ECO:0007669"/>
    <property type="project" value="UniProtKB-UniRule"/>
</dbReference>
<keyword evidence="3" id="KW-0378">Hydrolase</keyword>
<dbReference type="NCBIfam" id="TIGR01394">
    <property type="entry name" value="TypA_BipA"/>
    <property type="match status" value="1"/>
</dbReference>
<dbReference type="InterPro" id="IPR000640">
    <property type="entry name" value="EFG_V-like"/>
</dbReference>
<evidence type="ECO:0000256" key="2">
    <source>
        <dbReference type="ARBA" id="ARBA00023134"/>
    </source>
</evidence>
<keyword evidence="1 3" id="KW-0547">Nucleotide-binding</keyword>
<keyword evidence="3" id="KW-0820">tRNA-binding</keyword>
<comment type="subcellular location">
    <subcellularLocation>
        <location evidence="3">Cytoplasm</location>
    </subcellularLocation>
    <text evidence="3">Binds to ribosomes.</text>
</comment>
<dbReference type="Proteomes" id="UP000231019">
    <property type="component" value="Unassembled WGS sequence"/>
</dbReference>
<dbReference type="Pfam" id="PF21018">
    <property type="entry name" value="BipA_C"/>
    <property type="match status" value="1"/>
</dbReference>
<evidence type="ECO:0000256" key="1">
    <source>
        <dbReference type="ARBA" id="ARBA00022741"/>
    </source>
</evidence>
<protein>
    <recommendedName>
        <fullName evidence="3">Large ribosomal subunit assembly factor BipA</fullName>
        <ecNumber evidence="3">3.6.5.-</ecNumber>
    </recommendedName>
    <alternativeName>
        <fullName evidence="3">GTP-binding protein BipA</fullName>
    </alternativeName>
</protein>
<dbReference type="Gene3D" id="3.40.50.300">
    <property type="entry name" value="P-loop containing nucleotide triphosphate hydrolases"/>
    <property type="match status" value="1"/>
</dbReference>
<dbReference type="InterPro" id="IPR042116">
    <property type="entry name" value="TypA/BipA_C"/>
</dbReference>
<dbReference type="HAMAP" id="MF_00849">
    <property type="entry name" value="BipA"/>
    <property type="match status" value="1"/>
</dbReference>
<comment type="subunit">
    <text evidence="3">Monomer.</text>
</comment>
<comment type="similarity">
    <text evidence="3">Belongs to the TRAFAC class translation factor GTPase superfamily. Classic translation factor GTPase family. BipA subfamily.</text>
</comment>
<dbReference type="Gene3D" id="3.30.70.240">
    <property type="match status" value="1"/>
</dbReference>
<dbReference type="CDD" id="cd16263">
    <property type="entry name" value="BipA_III"/>
    <property type="match status" value="1"/>
</dbReference>
<evidence type="ECO:0000313" key="6">
    <source>
        <dbReference type="Proteomes" id="UP000231019"/>
    </source>
</evidence>
<dbReference type="InterPro" id="IPR047041">
    <property type="entry name" value="BipA_GTP-bd_dom"/>
</dbReference>
<dbReference type="GO" id="GO:0000049">
    <property type="term" value="F:tRNA binding"/>
    <property type="evidence" value="ECO:0007669"/>
    <property type="project" value="UniProtKB-KW"/>
</dbReference>
<evidence type="ECO:0000313" key="5">
    <source>
        <dbReference type="EMBL" id="PIW15109.1"/>
    </source>
</evidence>
<dbReference type="InterPro" id="IPR000795">
    <property type="entry name" value="T_Tr_GTP-bd_dom"/>
</dbReference>
<dbReference type="AlphaFoldDB" id="A0A2M7G0A8"/>
<dbReference type="Pfam" id="PF00009">
    <property type="entry name" value="GTP_EFTU"/>
    <property type="match status" value="1"/>
</dbReference>
<feature type="domain" description="Tr-type G" evidence="4">
    <location>
        <begin position="3"/>
        <end position="198"/>
    </location>
</feature>
<dbReference type="InterPro" id="IPR035647">
    <property type="entry name" value="EFG_III/V"/>
</dbReference>
<dbReference type="NCBIfam" id="TIGR00231">
    <property type="entry name" value="small_GTP"/>
    <property type="match status" value="1"/>
</dbReference>
<dbReference type="GO" id="GO:0000027">
    <property type="term" value="P:ribosomal large subunit assembly"/>
    <property type="evidence" value="ECO:0007669"/>
    <property type="project" value="UniProtKB-UniRule"/>
</dbReference>
<keyword evidence="3" id="KW-0694">RNA-binding</keyword>
<dbReference type="SUPFAM" id="SSF52540">
    <property type="entry name" value="P-loop containing nucleoside triphosphate hydrolases"/>
    <property type="match status" value="1"/>
</dbReference>
<comment type="function">
    <text evidence="3">A 50S ribosomal subunit assembly protein with GTPase activity, required for 50S subunit assembly at low temperatures, may also play a role in translation. Binds GTP and analogs. Binds the 70S ribosome between the 30S and 50S subunits, in a similar position as ribosome-bound EF-G; it contacts a number of ribosomal proteins, both rRNAs and the A-site tRNA.</text>
</comment>
<dbReference type="InterPro" id="IPR005225">
    <property type="entry name" value="Small_GTP-bd"/>
</dbReference>
<dbReference type="PRINTS" id="PR00315">
    <property type="entry name" value="ELONGATNFCT"/>
</dbReference>
<organism evidence="5 6">
    <name type="scientific">bacterium (Candidatus Blackallbacteria) CG17_big_fil_post_rev_8_21_14_2_50_48_46</name>
    <dbReference type="NCBI Taxonomy" id="2014261"/>
    <lineage>
        <taxon>Bacteria</taxon>
        <taxon>Candidatus Blackallbacteria</taxon>
    </lineage>
</organism>
<dbReference type="InterPro" id="IPR031157">
    <property type="entry name" value="G_TR_CS"/>
</dbReference>
<keyword evidence="3" id="KW-0699">rRNA-binding</keyword>
<gene>
    <name evidence="5" type="primary">typA</name>
    <name evidence="3" type="synonym">bipA</name>
    <name evidence="5" type="ORF">COW36_19390</name>
</gene>
<dbReference type="Gene3D" id="2.40.50.250">
    <property type="entry name" value="bipa protein"/>
    <property type="match status" value="1"/>
</dbReference>
<dbReference type="FunFam" id="3.30.70.870:FF:000003">
    <property type="entry name" value="GTP-binding protein TypA"/>
    <property type="match status" value="1"/>
</dbReference>
<keyword evidence="3" id="KW-0963">Cytoplasm</keyword>
<dbReference type="EC" id="3.6.5.-" evidence="3"/>
<dbReference type="GO" id="GO:0043022">
    <property type="term" value="F:ribosome binding"/>
    <property type="evidence" value="ECO:0007669"/>
    <property type="project" value="UniProtKB-UniRule"/>
</dbReference>
<dbReference type="EMBL" id="PFFQ01000054">
    <property type="protein sequence ID" value="PIW15109.1"/>
    <property type="molecule type" value="Genomic_DNA"/>
</dbReference>
<dbReference type="PANTHER" id="PTHR42908">
    <property type="entry name" value="TRANSLATION ELONGATION FACTOR-RELATED"/>
    <property type="match status" value="1"/>
</dbReference>
<name>A0A2M7G0A8_9BACT</name>
<dbReference type="FunFam" id="2.40.50.250:FF:000001">
    <property type="entry name" value="GTP-binding protein TypA"/>
    <property type="match status" value="1"/>
</dbReference>
<dbReference type="InterPro" id="IPR048876">
    <property type="entry name" value="BipA_C"/>
</dbReference>
<dbReference type="SUPFAM" id="SSF54980">
    <property type="entry name" value="EF-G C-terminal domain-like"/>
    <property type="match status" value="2"/>
</dbReference>
<sequence length="593" mass="66740">MTQPIRNVAVIAHVDHGKTTLVDCLLRQSGTFQPHEKLQERVMDSNDLERERGITILAKNTAIDYYETRINIVDTPGHADFGGEVERVLGMVDGALLIVDSVEGPMPQTRFVLRKALAQNLKVIVVVNKIDRPFARSTEVVDEVLDLFIELGASDEQCDFPLIYASAVQGTATVDLEHPRADMQQLYDVIVEHVPPPVVHPEEPLQLQVANIDYDEYVGHIGIGRLIQGQLRLNDRIGVSTLEDGIRQVNVNKLYRFKGLKRYEITEAIPGDIIAFSGLGELHIGETLVDLNNPMPLPPIKVDEPTLQMTFAVNDSPFAGKEGEFVTSRHLRRRLYREMLSNLSLRVEDGDTTDLFYVSGRGELHLGILIETMRREGFEFQISRPRVIFKEIDGQNCEPFETLVLDTPAEYVGSCIEALGRRKGEMVHMESGEQNRSVLTFSIPARGLIGYASEYMRITKGEGIMSSTFEDYKPFKGEFEQTRNGAIWAMEAGTCSAYALQGLEDRGFFFIGPGTEVYTGMIVGEHNRPQELPVNVTKTKKLTNMRSAGADELIPLKPPRHMSLEEAMSYIKDDELIEITPKHMRFRKKNPKR</sequence>
<dbReference type="CDD" id="cd03691">
    <property type="entry name" value="BipA_TypA_II"/>
    <property type="match status" value="1"/>
</dbReference>
<dbReference type="InterPro" id="IPR035651">
    <property type="entry name" value="BipA_V"/>
</dbReference>
<accession>A0A2M7G0A8</accession>
<dbReference type="CDD" id="cd03710">
    <property type="entry name" value="BipA_TypA_C"/>
    <property type="match status" value="1"/>
</dbReference>
<dbReference type="SUPFAM" id="SSF50447">
    <property type="entry name" value="Translation proteins"/>
    <property type="match status" value="1"/>
</dbReference>
<dbReference type="InterPro" id="IPR047042">
    <property type="entry name" value="BipA_II"/>
</dbReference>
<dbReference type="Gene3D" id="2.40.30.10">
    <property type="entry name" value="Translation factors"/>
    <property type="match status" value="1"/>
</dbReference>
<dbReference type="GO" id="GO:0005829">
    <property type="term" value="C:cytosol"/>
    <property type="evidence" value="ECO:0007669"/>
    <property type="project" value="TreeGrafter"/>
</dbReference>
<keyword evidence="3" id="KW-0690">Ribosome biogenesis</keyword>
<dbReference type="PROSITE" id="PS00301">
    <property type="entry name" value="G_TR_1"/>
    <property type="match status" value="1"/>
</dbReference>
<dbReference type="InterPro" id="IPR009000">
    <property type="entry name" value="Transl_B-barrel_sf"/>
</dbReference>
<dbReference type="FunFam" id="3.30.70.240:FF:000002">
    <property type="entry name" value="GTP-binding protein TypA"/>
    <property type="match status" value="1"/>
</dbReference>
<feature type="binding site" evidence="3">
    <location>
        <begin position="15"/>
        <end position="20"/>
    </location>
    <ligand>
        <name>GTP</name>
        <dbReference type="ChEBI" id="CHEBI:37565"/>
    </ligand>
</feature>
<evidence type="ECO:0000259" key="4">
    <source>
        <dbReference type="PROSITE" id="PS51722"/>
    </source>
</evidence>
<dbReference type="Pfam" id="PF00679">
    <property type="entry name" value="EFG_C"/>
    <property type="match status" value="1"/>
</dbReference>